<protein>
    <recommendedName>
        <fullName evidence="1">ABM domain-containing protein</fullName>
    </recommendedName>
</protein>
<dbReference type="Pfam" id="PF03992">
    <property type="entry name" value="ABM"/>
    <property type="match status" value="1"/>
</dbReference>
<dbReference type="Gene3D" id="3.30.70.100">
    <property type="match status" value="1"/>
</dbReference>
<dbReference type="InterPro" id="IPR011008">
    <property type="entry name" value="Dimeric_a/b-barrel"/>
</dbReference>
<accession>A0ABP8XGT8</accession>
<keyword evidence="3" id="KW-1185">Reference proteome</keyword>
<comment type="caution">
    <text evidence="2">The sequence shown here is derived from an EMBL/GenBank/DDBJ whole genome shotgun (WGS) entry which is preliminary data.</text>
</comment>
<dbReference type="SUPFAM" id="SSF54909">
    <property type="entry name" value="Dimeric alpha+beta barrel"/>
    <property type="match status" value="1"/>
</dbReference>
<dbReference type="EMBL" id="BAABIC010000024">
    <property type="protein sequence ID" value="GAA4707274.1"/>
    <property type="molecule type" value="Genomic_DNA"/>
</dbReference>
<evidence type="ECO:0000259" key="1">
    <source>
        <dbReference type="PROSITE" id="PS51725"/>
    </source>
</evidence>
<evidence type="ECO:0000313" key="3">
    <source>
        <dbReference type="Proteomes" id="UP001500325"/>
    </source>
</evidence>
<dbReference type="RefSeq" id="WP_345383679.1">
    <property type="nucleotide sequence ID" value="NZ_BAABIC010000024.1"/>
</dbReference>
<organism evidence="2 3">
    <name type="scientific">Pseudonocardia yuanmonensis</name>
    <dbReference type="NCBI Taxonomy" id="1095914"/>
    <lineage>
        <taxon>Bacteria</taxon>
        <taxon>Bacillati</taxon>
        <taxon>Actinomycetota</taxon>
        <taxon>Actinomycetes</taxon>
        <taxon>Pseudonocardiales</taxon>
        <taxon>Pseudonocardiaceae</taxon>
        <taxon>Pseudonocardia</taxon>
    </lineage>
</organism>
<dbReference type="PROSITE" id="PS51725">
    <property type="entry name" value="ABM"/>
    <property type="match status" value="1"/>
</dbReference>
<sequence length="114" mass="12396">MTIIVRGELRALAGRREEFTALAVALAEVARDEPGTLRYEWYTGDGPDDLVVIEEYTDPEAALAHNRQCAELLQRVPALAEVISVHLHGTLGPELQAWIADVPVAHGHPPLSPA</sequence>
<reference evidence="3" key="1">
    <citation type="journal article" date="2019" name="Int. J. Syst. Evol. Microbiol.">
        <title>The Global Catalogue of Microorganisms (GCM) 10K type strain sequencing project: providing services to taxonomists for standard genome sequencing and annotation.</title>
        <authorList>
            <consortium name="The Broad Institute Genomics Platform"/>
            <consortium name="The Broad Institute Genome Sequencing Center for Infectious Disease"/>
            <person name="Wu L."/>
            <person name="Ma J."/>
        </authorList>
    </citation>
    <scope>NUCLEOTIDE SEQUENCE [LARGE SCALE GENOMIC DNA]</scope>
    <source>
        <strain evidence="3">JCM 18055</strain>
    </source>
</reference>
<gene>
    <name evidence="2" type="ORF">GCM10023215_55160</name>
</gene>
<feature type="domain" description="ABM" evidence="1">
    <location>
        <begin position="3"/>
        <end position="91"/>
    </location>
</feature>
<name>A0ABP8XGT8_9PSEU</name>
<proteinExistence type="predicted"/>
<evidence type="ECO:0000313" key="2">
    <source>
        <dbReference type="EMBL" id="GAA4707274.1"/>
    </source>
</evidence>
<dbReference type="Proteomes" id="UP001500325">
    <property type="component" value="Unassembled WGS sequence"/>
</dbReference>
<dbReference type="InterPro" id="IPR007138">
    <property type="entry name" value="ABM_dom"/>
</dbReference>